<keyword evidence="4 6" id="KW-0732">Signal</keyword>
<keyword evidence="2 6" id="KW-0349">Heme</keyword>
<organism evidence="9 10">
    <name type="scientific">Candidatus Endobugula sertula</name>
    <name type="common">Bugula neritina bacterial symbiont</name>
    <dbReference type="NCBI Taxonomy" id="62101"/>
    <lineage>
        <taxon>Bacteria</taxon>
        <taxon>Pseudomonadati</taxon>
        <taxon>Pseudomonadota</taxon>
        <taxon>Gammaproteobacteria</taxon>
        <taxon>Cellvibrionales</taxon>
        <taxon>Cellvibrionaceae</taxon>
        <taxon>Candidatus Endobugula</taxon>
    </lineage>
</organism>
<evidence type="ECO:0000313" key="9">
    <source>
        <dbReference type="EMBL" id="ODS23295.1"/>
    </source>
</evidence>
<evidence type="ECO:0000256" key="3">
    <source>
        <dbReference type="ARBA" id="ARBA00022723"/>
    </source>
</evidence>
<dbReference type="AlphaFoldDB" id="A0A1D2QNY5"/>
<dbReference type="InterPro" id="IPR051263">
    <property type="entry name" value="C-type_cytochrome_biogenesis"/>
</dbReference>
<comment type="function">
    <text evidence="6">Possible subunit of a heme lyase.</text>
</comment>
<keyword evidence="5 6" id="KW-0408">Iron</keyword>
<keyword evidence="6" id="KW-0812">Transmembrane</keyword>
<feature type="domain" description="CcmH/CycL/Ccl2/NrfF N-terminal" evidence="8">
    <location>
        <begin position="12"/>
        <end position="156"/>
    </location>
</feature>
<feature type="signal peptide" evidence="6">
    <location>
        <begin position="1"/>
        <end position="23"/>
    </location>
</feature>
<dbReference type="InterPro" id="IPR005616">
    <property type="entry name" value="CcmH/CycL/Ccl2/NrfF_N"/>
</dbReference>
<dbReference type="GO" id="GO:0017004">
    <property type="term" value="P:cytochrome complex assembly"/>
    <property type="evidence" value="ECO:0007669"/>
    <property type="project" value="UniProtKB-ARBA"/>
</dbReference>
<gene>
    <name evidence="9" type="ORF">AB835_09750</name>
</gene>
<dbReference type="GO" id="GO:0005886">
    <property type="term" value="C:plasma membrane"/>
    <property type="evidence" value="ECO:0007669"/>
    <property type="project" value="TreeGrafter"/>
</dbReference>
<dbReference type="STRING" id="62101.AB835_09750"/>
<dbReference type="Pfam" id="PF03918">
    <property type="entry name" value="CcmH"/>
    <property type="match status" value="1"/>
</dbReference>
<evidence type="ECO:0000256" key="6">
    <source>
        <dbReference type="RuleBase" id="RU364112"/>
    </source>
</evidence>
<keyword evidence="3 6" id="KW-0479">Metal-binding</keyword>
<keyword evidence="6" id="KW-1133">Transmembrane helix</keyword>
<evidence type="ECO:0000256" key="5">
    <source>
        <dbReference type="ARBA" id="ARBA00023004"/>
    </source>
</evidence>
<dbReference type="CDD" id="cd16378">
    <property type="entry name" value="CcmH_N"/>
    <property type="match status" value="1"/>
</dbReference>
<dbReference type="GO" id="GO:0046872">
    <property type="term" value="F:metal ion binding"/>
    <property type="evidence" value="ECO:0007669"/>
    <property type="project" value="UniProtKB-KW"/>
</dbReference>
<evidence type="ECO:0000259" key="8">
    <source>
        <dbReference type="Pfam" id="PF03918"/>
    </source>
</evidence>
<dbReference type="InterPro" id="IPR038297">
    <property type="entry name" value="CcmH/CycL/NrfF/Ccl2_sf"/>
</dbReference>
<sequence>MKVFLTSLFLACFLLIIAPPLMAVVDLYEFDTESQRQRYHALIEVLRCPKCQNQNLAGSDSPVAEDLRRELHQMLLEGKTDREIKTFMVDRYGEFVLYKPRFQKSTVVLWGLPLVLLVLGLGIVAYIVRGRQSTNTRKMSLDELSSSEQDQLKSLLKTSSEETETPP</sequence>
<evidence type="ECO:0000256" key="4">
    <source>
        <dbReference type="ARBA" id="ARBA00022729"/>
    </source>
</evidence>
<dbReference type="EMBL" id="MDLC01000033">
    <property type="protein sequence ID" value="ODS23295.1"/>
    <property type="molecule type" value="Genomic_DNA"/>
</dbReference>
<evidence type="ECO:0000256" key="2">
    <source>
        <dbReference type="ARBA" id="ARBA00022617"/>
    </source>
</evidence>
<dbReference type="PANTHER" id="PTHR47870">
    <property type="entry name" value="CYTOCHROME C-TYPE BIOGENESIS PROTEIN CCMH"/>
    <property type="match status" value="1"/>
</dbReference>
<feature type="region of interest" description="Disordered" evidence="7">
    <location>
        <begin position="140"/>
        <end position="167"/>
    </location>
</feature>
<accession>A0A1D2QNY5</accession>
<name>A0A1D2QNY5_9GAMM</name>
<evidence type="ECO:0000313" key="10">
    <source>
        <dbReference type="Proteomes" id="UP000242502"/>
    </source>
</evidence>
<comment type="caution">
    <text evidence="9">The sequence shown here is derived from an EMBL/GenBank/DDBJ whole genome shotgun (WGS) entry which is preliminary data.</text>
</comment>
<reference evidence="9 10" key="1">
    <citation type="journal article" date="2016" name="Appl. Environ. Microbiol.">
        <title>Lack of Overt Genome Reduction in the Bryostatin-Producing Bryozoan Symbiont "Candidatus Endobugula sertula".</title>
        <authorList>
            <person name="Miller I.J."/>
            <person name="Vanee N."/>
            <person name="Fong S.S."/>
            <person name="Lim-Fong G.E."/>
            <person name="Kwan J.C."/>
        </authorList>
    </citation>
    <scope>NUCLEOTIDE SEQUENCE [LARGE SCALE GENOMIC DNA]</scope>
    <source>
        <strain evidence="9">AB1-4</strain>
    </source>
</reference>
<dbReference type="PANTHER" id="PTHR47870:SF4">
    <property type="entry name" value="CYTOCHROME C-TYPE BIOGENESIS PROTEIN CYCH"/>
    <property type="match status" value="1"/>
</dbReference>
<dbReference type="Gene3D" id="1.10.8.640">
    <property type="entry name" value="Cytochrome C biogenesis protein"/>
    <property type="match status" value="1"/>
</dbReference>
<dbReference type="Proteomes" id="UP000242502">
    <property type="component" value="Unassembled WGS sequence"/>
</dbReference>
<feature type="compositionally biased region" description="Polar residues" evidence="7">
    <location>
        <begin position="140"/>
        <end position="149"/>
    </location>
</feature>
<evidence type="ECO:0000256" key="7">
    <source>
        <dbReference type="SAM" id="MobiDB-lite"/>
    </source>
</evidence>
<evidence type="ECO:0000256" key="1">
    <source>
        <dbReference type="ARBA" id="ARBA00010342"/>
    </source>
</evidence>
<keyword evidence="6" id="KW-0472">Membrane</keyword>
<proteinExistence type="inferred from homology"/>
<dbReference type="FunFam" id="1.10.8.640:FF:000001">
    <property type="entry name" value="Cytochrome c-type biogenesis protein"/>
    <property type="match status" value="1"/>
</dbReference>
<feature type="transmembrane region" description="Helical" evidence="6">
    <location>
        <begin position="107"/>
        <end position="128"/>
    </location>
</feature>
<protein>
    <recommendedName>
        <fullName evidence="6">Cytochrome c-type biogenesis protein</fullName>
    </recommendedName>
</protein>
<feature type="chain" id="PRO_5011022033" description="Cytochrome c-type biogenesis protein" evidence="6">
    <location>
        <begin position="24"/>
        <end position="167"/>
    </location>
</feature>
<comment type="similarity">
    <text evidence="1 6">Belongs to the CcmH/CycL/Ccl2/NrfF family.</text>
</comment>